<organism evidence="2 3">
    <name type="scientific">Actinacidiphila rubida</name>
    <dbReference type="NCBI Taxonomy" id="310780"/>
    <lineage>
        <taxon>Bacteria</taxon>
        <taxon>Bacillati</taxon>
        <taxon>Actinomycetota</taxon>
        <taxon>Actinomycetes</taxon>
        <taxon>Kitasatosporales</taxon>
        <taxon>Streptomycetaceae</taxon>
        <taxon>Actinacidiphila</taxon>
    </lineage>
</organism>
<dbReference type="STRING" id="310780.SAMN05216267_100667"/>
<dbReference type="AlphaFoldDB" id="A0A1H8H616"/>
<dbReference type="RefSeq" id="WP_069462021.1">
    <property type="nucleotide sequence ID" value="NZ_MDCQ01000053.1"/>
</dbReference>
<gene>
    <name evidence="2" type="ORF">SAMN05216267_100667</name>
</gene>
<sequence>MGALVWLLIPAVAALFAAVWARWAARKRVTHDGASLAGYERFRAAMEAVPDAAGRPVADGSAAPEGASAGGVRDTRPAGARAGAEQPAAEGGRIGRRRRIIVSGHGPARSHSGRKASAKAASGAGEEDSPKRPVEGSIP</sequence>
<proteinExistence type="predicted"/>
<dbReference type="OrthoDB" id="3873200at2"/>
<protein>
    <submittedName>
        <fullName evidence="2">Uncharacterized protein</fullName>
    </submittedName>
</protein>
<evidence type="ECO:0000256" key="1">
    <source>
        <dbReference type="SAM" id="MobiDB-lite"/>
    </source>
</evidence>
<dbReference type="Proteomes" id="UP000181951">
    <property type="component" value="Unassembled WGS sequence"/>
</dbReference>
<reference evidence="2" key="1">
    <citation type="submission" date="2016-10" db="EMBL/GenBank/DDBJ databases">
        <authorList>
            <person name="de Groot N.N."/>
        </authorList>
    </citation>
    <scope>NUCLEOTIDE SEQUENCE [LARGE SCALE GENOMIC DNA]</scope>
    <source>
        <strain evidence="2">CGMCC 4.2026</strain>
    </source>
</reference>
<feature type="compositionally biased region" description="Low complexity" evidence="1">
    <location>
        <begin position="58"/>
        <end position="91"/>
    </location>
</feature>
<feature type="region of interest" description="Disordered" evidence="1">
    <location>
        <begin position="50"/>
        <end position="139"/>
    </location>
</feature>
<evidence type="ECO:0000313" key="3">
    <source>
        <dbReference type="Proteomes" id="UP000181951"/>
    </source>
</evidence>
<accession>A0A1H8H616</accession>
<dbReference type="EMBL" id="FODD01000006">
    <property type="protein sequence ID" value="SEN51177.1"/>
    <property type="molecule type" value="Genomic_DNA"/>
</dbReference>
<feature type="compositionally biased region" description="Basic and acidic residues" evidence="1">
    <location>
        <begin position="128"/>
        <end position="139"/>
    </location>
</feature>
<evidence type="ECO:0000313" key="2">
    <source>
        <dbReference type="EMBL" id="SEN51177.1"/>
    </source>
</evidence>
<name>A0A1H8H616_9ACTN</name>
<keyword evidence="3" id="KW-1185">Reference proteome</keyword>